<feature type="region of interest" description="Disordered" evidence="1">
    <location>
        <begin position="1"/>
        <end position="139"/>
    </location>
</feature>
<organism evidence="2 3">
    <name type="scientific">Coniochaeta ligniaria NRRL 30616</name>
    <dbReference type="NCBI Taxonomy" id="1408157"/>
    <lineage>
        <taxon>Eukaryota</taxon>
        <taxon>Fungi</taxon>
        <taxon>Dikarya</taxon>
        <taxon>Ascomycota</taxon>
        <taxon>Pezizomycotina</taxon>
        <taxon>Sordariomycetes</taxon>
        <taxon>Sordariomycetidae</taxon>
        <taxon>Coniochaetales</taxon>
        <taxon>Coniochaetaceae</taxon>
        <taxon>Coniochaeta</taxon>
    </lineage>
</organism>
<dbReference type="EMBL" id="KV875112">
    <property type="protein sequence ID" value="OIW22575.1"/>
    <property type="molecule type" value="Genomic_DNA"/>
</dbReference>
<protein>
    <submittedName>
        <fullName evidence="2">Uncharacterized protein</fullName>
    </submittedName>
</protein>
<name>A0A1J7I4M1_9PEZI</name>
<sequence>MPTTDRRATYRSRYEPEYSAYDSYSEDDYPAERRPRPRRKSTTRDIIDRVSRSIGRLGIDRSPSRTRRARVVSPSPSPPPRRPAYNRHRSAESYYPPSSRPRNKRHGSSYSMSPPRTRGSTSRSTTRDRSPVDDRRFKHAARSALDAAVVEVMRVRKEPGSWTGGKGARVATAALGAAAVDAFVAKDPDKHGKRKTVESTIGGLLLNRMVNGPRRELRKESRSRR</sequence>
<dbReference type="Proteomes" id="UP000182658">
    <property type="component" value="Unassembled WGS sequence"/>
</dbReference>
<reference evidence="2 3" key="1">
    <citation type="submission" date="2016-10" db="EMBL/GenBank/DDBJ databases">
        <title>Draft genome sequence of Coniochaeta ligniaria NRRL30616, a lignocellulolytic fungus for bioabatement of inhibitors in plant biomass hydrolysates.</title>
        <authorList>
            <consortium name="DOE Joint Genome Institute"/>
            <person name="Jimenez D.J."/>
            <person name="Hector R.E."/>
            <person name="Riley R."/>
            <person name="Sun H."/>
            <person name="Grigoriev I.V."/>
            <person name="Van Elsas J.D."/>
            <person name="Nichols N.N."/>
        </authorList>
    </citation>
    <scope>NUCLEOTIDE SEQUENCE [LARGE SCALE GENOMIC DNA]</scope>
    <source>
        <strain evidence="2 3">NRRL 30616</strain>
    </source>
</reference>
<keyword evidence="3" id="KW-1185">Reference proteome</keyword>
<feature type="compositionally biased region" description="Basic and acidic residues" evidence="1">
    <location>
        <begin position="1"/>
        <end position="16"/>
    </location>
</feature>
<accession>A0A1J7I4M1</accession>
<evidence type="ECO:0000313" key="2">
    <source>
        <dbReference type="EMBL" id="OIW22575.1"/>
    </source>
</evidence>
<feature type="compositionally biased region" description="Basic and acidic residues" evidence="1">
    <location>
        <begin position="42"/>
        <end position="51"/>
    </location>
</feature>
<feature type="compositionally biased region" description="Low complexity" evidence="1">
    <location>
        <begin position="113"/>
        <end position="124"/>
    </location>
</feature>
<proteinExistence type="predicted"/>
<dbReference type="AlphaFoldDB" id="A0A1J7I4M1"/>
<feature type="compositionally biased region" description="Basic and acidic residues" evidence="1">
    <location>
        <begin position="125"/>
        <end position="136"/>
    </location>
</feature>
<dbReference type="STRING" id="1408157.A0A1J7I4M1"/>
<gene>
    <name evidence="2" type="ORF">CONLIGDRAFT_215334</name>
</gene>
<dbReference type="InParanoid" id="A0A1J7I4M1"/>
<dbReference type="OrthoDB" id="3539922at2759"/>
<evidence type="ECO:0000313" key="3">
    <source>
        <dbReference type="Proteomes" id="UP000182658"/>
    </source>
</evidence>
<evidence type="ECO:0000256" key="1">
    <source>
        <dbReference type="SAM" id="MobiDB-lite"/>
    </source>
</evidence>